<dbReference type="Proteomes" id="UP001366060">
    <property type="component" value="Unassembled WGS sequence"/>
</dbReference>
<comment type="cofactor">
    <cofactor evidence="22">
        <name>Fe(II)-heme o</name>
        <dbReference type="ChEBI" id="CHEBI:60530"/>
    </cofactor>
</comment>
<evidence type="ECO:0000256" key="1">
    <source>
        <dbReference type="ARBA" id="ARBA00001970"/>
    </source>
</evidence>
<evidence type="ECO:0000256" key="22">
    <source>
        <dbReference type="ARBA" id="ARBA00034455"/>
    </source>
</evidence>
<dbReference type="PANTHER" id="PTHR10422:SF35">
    <property type="entry name" value="CYTOCHROME BO(3) UBIQUINOL OXIDASE SUBUNIT 1"/>
    <property type="match status" value="1"/>
</dbReference>
<keyword evidence="11 25" id="KW-0812">Transmembrane</keyword>
<comment type="cofactor">
    <cofactor evidence="2">
        <name>Cu(2+)</name>
        <dbReference type="ChEBI" id="CHEBI:29036"/>
    </cofactor>
</comment>
<feature type="transmembrane region" description="Helical" evidence="26">
    <location>
        <begin position="382"/>
        <end position="405"/>
    </location>
</feature>
<feature type="transmembrane region" description="Helical" evidence="26">
    <location>
        <begin position="454"/>
        <end position="475"/>
    </location>
</feature>
<dbReference type="InterPro" id="IPR036927">
    <property type="entry name" value="Cyt_c_oxase-like_su1_sf"/>
</dbReference>
<feature type="transmembrane region" description="Helical" evidence="26">
    <location>
        <begin position="277"/>
        <end position="300"/>
    </location>
</feature>
<evidence type="ECO:0000256" key="10">
    <source>
        <dbReference type="ARBA" id="ARBA00022660"/>
    </source>
</evidence>
<feature type="transmembrane region" description="Helical" evidence="26">
    <location>
        <begin position="105"/>
        <end position="129"/>
    </location>
</feature>
<sequence>MSFLGKLSLDAIPYHEPILVFTMAAIAIGGLVLLTLITKYKKWGVLWRDWITSVDHKRLGIMYIFVALVMLFRGFSDAIMMRTQLALATSGAPGILPPEHYDQIFTAHGVIMIIFMAMPFMIGLMNIILPLQIGARDVAFPFLNNLSFWLTASGAILINISLVFGEFAKTGWVAYPPLSELTFSPGVGVDYYIWALQISGLGTLLTAVNFLVTVFKMRAPGMTLMKMPIFTWTCTWANILIAASFPILTAVLTMLTLDRYLGFHFFTNDGGGNAMMYINLFWAWGHPEVYILVLPAFGIFSEIISTFTSKRLFGYTSMIYASGAISILGFIVWLHHFFTMGSSANVNAFFGVMTMIIAVPTGVKLFNWLFTIYRGRLQMTVPVMWTLGFMVTFTVGGMTGVLLAIPGADYVLHNSLFLIAHFHNTIIGGAVFGYLAGFAFWFPKAMGFKLNVRWGKAAFWFWIVGFFVAFMPLYVLGFLGMTRRLNHTNNPDWNIWLYIAAGGAVLIMFGIICQVVQLFVSFRDREALDDETGDPWNGHTLEWATSSPPQAYNFAVIPEVHDIDAWTDMKEKGQVYQSKASYEPIHMPKNTAAGVLMGLTLTIFCFAMIWHVWWLAIVGLVGAIAVFIKRCYSNDVDYYVQPEEVLATENAFNLSGSAKNNSKGIKA</sequence>
<comment type="subunit">
    <text evidence="23">The cytochrome bo(3) ubiquinol oxidase complex is a heterooctamer of two A chains, two B chains, two C chains and two D chains.</text>
</comment>
<dbReference type="InterPro" id="IPR023615">
    <property type="entry name" value="Cyt_c_Oxase_su1_BS"/>
</dbReference>
<evidence type="ECO:0000256" key="2">
    <source>
        <dbReference type="ARBA" id="ARBA00001973"/>
    </source>
</evidence>
<evidence type="ECO:0000256" key="5">
    <source>
        <dbReference type="ARBA" id="ARBA00012941"/>
    </source>
</evidence>
<keyword evidence="29" id="KW-1185">Reference proteome</keyword>
<gene>
    <name evidence="28" type="primary">cyoB</name>
    <name evidence="28" type="ORF">V6255_09175</name>
</gene>
<evidence type="ECO:0000256" key="15">
    <source>
        <dbReference type="ARBA" id="ARBA00023004"/>
    </source>
</evidence>
<keyword evidence="14 26" id="KW-1133">Transmembrane helix</keyword>
<evidence type="ECO:0000256" key="9">
    <source>
        <dbReference type="ARBA" id="ARBA00022617"/>
    </source>
</evidence>
<evidence type="ECO:0000256" key="19">
    <source>
        <dbReference type="ARBA" id="ARBA00031883"/>
    </source>
</evidence>
<evidence type="ECO:0000259" key="27">
    <source>
        <dbReference type="PROSITE" id="PS50855"/>
    </source>
</evidence>
<keyword evidence="17 26" id="KW-0472">Membrane</keyword>
<comment type="catalytic activity">
    <reaction evidence="24">
        <text>2 a ubiquinol + O2 + n H(+)(in) = 2 a ubiquinone + 2 H2O + n H(+)(out)</text>
        <dbReference type="Rhea" id="RHEA:30251"/>
        <dbReference type="Rhea" id="RHEA-COMP:9565"/>
        <dbReference type="Rhea" id="RHEA-COMP:9566"/>
        <dbReference type="ChEBI" id="CHEBI:15377"/>
        <dbReference type="ChEBI" id="CHEBI:15378"/>
        <dbReference type="ChEBI" id="CHEBI:15379"/>
        <dbReference type="ChEBI" id="CHEBI:16389"/>
        <dbReference type="ChEBI" id="CHEBI:17976"/>
        <dbReference type="EC" id="7.1.1.3"/>
    </reaction>
</comment>
<dbReference type="CDD" id="cd01662">
    <property type="entry name" value="Ubiquinol_Oxidase_I"/>
    <property type="match status" value="1"/>
</dbReference>
<organism evidence="28 29">
    <name type="scientific">Psychromonas arctica</name>
    <dbReference type="NCBI Taxonomy" id="168275"/>
    <lineage>
        <taxon>Bacteria</taxon>
        <taxon>Pseudomonadati</taxon>
        <taxon>Pseudomonadota</taxon>
        <taxon>Gammaproteobacteria</taxon>
        <taxon>Alteromonadales</taxon>
        <taxon>Psychromonadaceae</taxon>
        <taxon>Psychromonas</taxon>
    </lineage>
</organism>
<dbReference type="InterPro" id="IPR023616">
    <property type="entry name" value="Cyt_c_oxase-like_su1_dom"/>
</dbReference>
<dbReference type="PROSITE" id="PS00077">
    <property type="entry name" value="COX1_CUB"/>
    <property type="match status" value="1"/>
</dbReference>
<dbReference type="Pfam" id="PF00115">
    <property type="entry name" value="COX1"/>
    <property type="match status" value="1"/>
</dbReference>
<dbReference type="PRINTS" id="PR01165">
    <property type="entry name" value="CYCOXIDASEI"/>
</dbReference>
<evidence type="ECO:0000256" key="12">
    <source>
        <dbReference type="ARBA" id="ARBA00022723"/>
    </source>
</evidence>
<evidence type="ECO:0000256" key="20">
    <source>
        <dbReference type="ARBA" id="ARBA00032190"/>
    </source>
</evidence>
<keyword evidence="10 25" id="KW-0679">Respiratory chain</keyword>
<comment type="caution">
    <text evidence="28">The sequence shown here is derived from an EMBL/GenBank/DDBJ whole genome shotgun (WGS) entry which is preliminary data.</text>
</comment>
<evidence type="ECO:0000256" key="11">
    <source>
        <dbReference type="ARBA" id="ARBA00022692"/>
    </source>
</evidence>
<dbReference type="EC" id="7.1.1.3" evidence="5"/>
<dbReference type="EMBL" id="JBAKBA010000018">
    <property type="protein sequence ID" value="MEL0659311.1"/>
    <property type="molecule type" value="Genomic_DNA"/>
</dbReference>
<keyword evidence="16" id="KW-0186">Copper</keyword>
<feature type="transmembrane region" description="Helical" evidence="26">
    <location>
        <begin position="191"/>
        <end position="215"/>
    </location>
</feature>
<evidence type="ECO:0000256" key="24">
    <source>
        <dbReference type="ARBA" id="ARBA00048190"/>
    </source>
</evidence>
<keyword evidence="13 25" id="KW-0249">Electron transport</keyword>
<accession>A0ABU9HBR2</accession>
<feature type="transmembrane region" description="Helical" evidence="26">
    <location>
        <begin position="312"/>
        <end position="336"/>
    </location>
</feature>
<evidence type="ECO:0000256" key="4">
    <source>
        <dbReference type="ARBA" id="ARBA00009578"/>
    </source>
</evidence>
<keyword evidence="12" id="KW-0479">Metal-binding</keyword>
<feature type="transmembrane region" description="Helical" evidence="26">
    <location>
        <begin position="417"/>
        <end position="442"/>
    </location>
</feature>
<reference evidence="28 29" key="1">
    <citation type="submission" date="2024-02" db="EMBL/GenBank/DDBJ databases">
        <title>Bacteria isolated from the canopy kelp, Nereocystis luetkeana.</title>
        <authorList>
            <person name="Pfister C.A."/>
            <person name="Younker I.T."/>
            <person name="Light S.H."/>
        </authorList>
    </citation>
    <scope>NUCLEOTIDE SEQUENCE [LARGE SCALE GENOMIC DNA]</scope>
    <source>
        <strain evidence="28 29">TI.2.07</strain>
    </source>
</reference>
<feature type="transmembrane region" description="Helical" evidence="26">
    <location>
        <begin position="59"/>
        <end position="76"/>
    </location>
</feature>
<dbReference type="PROSITE" id="PS50855">
    <property type="entry name" value="COX1"/>
    <property type="match status" value="1"/>
</dbReference>
<evidence type="ECO:0000256" key="21">
    <source>
        <dbReference type="ARBA" id="ARBA00032435"/>
    </source>
</evidence>
<dbReference type="SUPFAM" id="SSF81442">
    <property type="entry name" value="Cytochrome c oxidase subunit I-like"/>
    <property type="match status" value="1"/>
</dbReference>
<evidence type="ECO:0000256" key="23">
    <source>
        <dbReference type="ARBA" id="ARBA00034513"/>
    </source>
</evidence>
<keyword evidence="8" id="KW-1003">Cell membrane</keyword>
<dbReference type="Gene3D" id="1.20.210.10">
    <property type="entry name" value="Cytochrome c oxidase-like, subunit I domain"/>
    <property type="match status" value="1"/>
</dbReference>
<feature type="transmembrane region" description="Helical" evidence="26">
    <location>
        <begin position="18"/>
        <end position="38"/>
    </location>
</feature>
<feature type="transmembrane region" description="Helical" evidence="26">
    <location>
        <begin position="348"/>
        <end position="370"/>
    </location>
</feature>
<name>A0ABU9HBR2_9GAMM</name>
<feature type="transmembrane region" description="Helical" evidence="26">
    <location>
        <begin position="495"/>
        <end position="520"/>
    </location>
</feature>
<dbReference type="RefSeq" id="WP_341627880.1">
    <property type="nucleotide sequence ID" value="NZ_JBAKBA010000018.1"/>
</dbReference>
<feature type="domain" description="Cytochrome oxidase subunit I profile" evidence="27">
    <location>
        <begin position="41"/>
        <end position="561"/>
    </location>
</feature>
<protein>
    <recommendedName>
        <fullName evidence="6">Cytochrome bo(3) ubiquinol oxidase subunit 1</fullName>
        <ecNumber evidence="5">7.1.1.3</ecNumber>
    </recommendedName>
    <alternativeName>
        <fullName evidence="20">Cytochrome o ubiquinol oxidase subunit 1</fullName>
    </alternativeName>
    <alternativeName>
        <fullName evidence="18">Oxidase bo(3) subunit 1</fullName>
    </alternativeName>
    <alternativeName>
        <fullName evidence="21">Ubiquinol oxidase polypeptide I</fullName>
    </alternativeName>
    <alternativeName>
        <fullName evidence="19">Ubiquinol oxidase subunit 1</fullName>
    </alternativeName>
</protein>
<evidence type="ECO:0000256" key="13">
    <source>
        <dbReference type="ARBA" id="ARBA00022982"/>
    </source>
</evidence>
<evidence type="ECO:0000256" key="7">
    <source>
        <dbReference type="ARBA" id="ARBA00022448"/>
    </source>
</evidence>
<evidence type="ECO:0000313" key="29">
    <source>
        <dbReference type="Proteomes" id="UP001366060"/>
    </source>
</evidence>
<evidence type="ECO:0000313" key="28">
    <source>
        <dbReference type="EMBL" id="MEL0659311.1"/>
    </source>
</evidence>
<evidence type="ECO:0000256" key="14">
    <source>
        <dbReference type="ARBA" id="ARBA00022989"/>
    </source>
</evidence>
<evidence type="ECO:0000256" key="3">
    <source>
        <dbReference type="ARBA" id="ARBA00004651"/>
    </source>
</evidence>
<proteinExistence type="inferred from homology"/>
<comment type="subcellular location">
    <subcellularLocation>
        <location evidence="3">Cell membrane</location>
        <topology evidence="3">Multi-pass membrane protein</topology>
    </subcellularLocation>
</comment>
<dbReference type="InterPro" id="IPR014207">
    <property type="entry name" value="Cyt_c_ubiqinol_oxidase_su1"/>
</dbReference>
<dbReference type="NCBIfam" id="TIGR02843">
    <property type="entry name" value="CyoB"/>
    <property type="match status" value="1"/>
</dbReference>
<dbReference type="InterPro" id="IPR000883">
    <property type="entry name" value="Cyt_C_Oxase_1"/>
</dbReference>
<keyword evidence="15" id="KW-0408">Iron</keyword>
<evidence type="ECO:0000256" key="26">
    <source>
        <dbReference type="SAM" id="Phobius"/>
    </source>
</evidence>
<dbReference type="PANTHER" id="PTHR10422">
    <property type="entry name" value="CYTOCHROME C OXIDASE SUBUNIT 1"/>
    <property type="match status" value="1"/>
</dbReference>
<evidence type="ECO:0000256" key="6">
    <source>
        <dbReference type="ARBA" id="ARBA00014691"/>
    </source>
</evidence>
<comment type="similarity">
    <text evidence="4 25">Belongs to the heme-copper respiratory oxidase family.</text>
</comment>
<evidence type="ECO:0000256" key="17">
    <source>
        <dbReference type="ARBA" id="ARBA00023136"/>
    </source>
</evidence>
<keyword evidence="9 25" id="KW-0349">Heme</keyword>
<evidence type="ECO:0000256" key="8">
    <source>
        <dbReference type="ARBA" id="ARBA00022475"/>
    </source>
</evidence>
<feature type="transmembrane region" description="Helical" evidence="26">
    <location>
        <begin position="141"/>
        <end position="164"/>
    </location>
</feature>
<feature type="transmembrane region" description="Helical" evidence="26">
    <location>
        <begin position="595"/>
        <end position="628"/>
    </location>
</feature>
<evidence type="ECO:0000256" key="25">
    <source>
        <dbReference type="RuleBase" id="RU000370"/>
    </source>
</evidence>
<evidence type="ECO:0000256" key="18">
    <source>
        <dbReference type="ARBA" id="ARBA00030075"/>
    </source>
</evidence>
<comment type="cofactor">
    <cofactor evidence="1">
        <name>heme b</name>
        <dbReference type="ChEBI" id="CHEBI:60344"/>
    </cofactor>
</comment>
<keyword evidence="7 25" id="KW-0813">Transport</keyword>
<feature type="transmembrane region" description="Helical" evidence="26">
    <location>
        <begin position="236"/>
        <end position="257"/>
    </location>
</feature>
<evidence type="ECO:0000256" key="16">
    <source>
        <dbReference type="ARBA" id="ARBA00023008"/>
    </source>
</evidence>